<dbReference type="Proteomes" id="UP000054396">
    <property type="component" value="Unassembled WGS sequence"/>
</dbReference>
<feature type="transmembrane region" description="Helical" evidence="1">
    <location>
        <begin position="150"/>
        <end position="167"/>
    </location>
</feature>
<dbReference type="PROSITE" id="PS51257">
    <property type="entry name" value="PROKAR_LIPOPROTEIN"/>
    <property type="match status" value="1"/>
</dbReference>
<feature type="transmembrane region" description="Helical" evidence="1">
    <location>
        <begin position="179"/>
        <end position="196"/>
    </location>
</feature>
<dbReference type="AlphaFoldDB" id="A0A0W7WKQ9"/>
<keyword evidence="1" id="KW-0472">Membrane</keyword>
<feature type="transmembrane region" description="Helical" evidence="1">
    <location>
        <begin position="53"/>
        <end position="73"/>
    </location>
</feature>
<evidence type="ECO:0000313" key="3">
    <source>
        <dbReference type="Proteomes" id="UP000054396"/>
    </source>
</evidence>
<accession>A0A0W7WKQ9</accession>
<dbReference type="Pfam" id="PF06197">
    <property type="entry name" value="DUF998"/>
    <property type="match status" value="1"/>
</dbReference>
<sequence length="213" mass="22564">MHERGGLLLACGALGCVGTLAPIVAMALALTTAEHDIIADTISDLGRGPHHEIMDTGFYMAACGLIGLAIGAAHAHLGRWAWSLGLFCLAALALIVTLLGIWDAFHDTLDGEKSMTVHTRLTFALGPLYLAGPLLMAQGAANMNGLYRRLFILSAGLWTVFAVAFKLAPDGYDGLLEKIAVTATLLWTLPLGWMLLRRGQARLPHPAPETGGD</sequence>
<evidence type="ECO:0000256" key="1">
    <source>
        <dbReference type="SAM" id="Phobius"/>
    </source>
</evidence>
<organism evidence="2 3">
    <name type="scientific">Pseudoponticoccus marisrubri</name>
    <dbReference type="NCBI Taxonomy" id="1685382"/>
    <lineage>
        <taxon>Bacteria</taxon>
        <taxon>Pseudomonadati</taxon>
        <taxon>Pseudomonadota</taxon>
        <taxon>Alphaproteobacteria</taxon>
        <taxon>Rhodobacterales</taxon>
        <taxon>Roseobacteraceae</taxon>
        <taxon>Pseudoponticoccus</taxon>
    </lineage>
</organism>
<keyword evidence="1" id="KW-0812">Transmembrane</keyword>
<evidence type="ECO:0008006" key="4">
    <source>
        <dbReference type="Google" id="ProtNLM"/>
    </source>
</evidence>
<dbReference type="InterPro" id="IPR009339">
    <property type="entry name" value="DUF998"/>
</dbReference>
<feature type="transmembrane region" description="Helical" evidence="1">
    <location>
        <begin position="80"/>
        <end position="101"/>
    </location>
</feature>
<dbReference type="STRING" id="1685382.AVJ23_09135"/>
<proteinExistence type="predicted"/>
<protein>
    <recommendedName>
        <fullName evidence="4">DUF998 domain-containing protein</fullName>
    </recommendedName>
</protein>
<keyword evidence="1" id="KW-1133">Transmembrane helix</keyword>
<evidence type="ECO:0000313" key="2">
    <source>
        <dbReference type="EMBL" id="KUF11203.1"/>
    </source>
</evidence>
<gene>
    <name evidence="2" type="ORF">AVJ23_09135</name>
</gene>
<keyword evidence="3" id="KW-1185">Reference proteome</keyword>
<reference evidence="2 3" key="1">
    <citation type="submission" date="2015-12" db="EMBL/GenBank/DDBJ databases">
        <authorList>
            <person name="Shamseldin A."/>
            <person name="Moawad H."/>
            <person name="Abd El-Rahim W.M."/>
            <person name="Sadowsky M.J."/>
        </authorList>
    </citation>
    <scope>NUCLEOTIDE SEQUENCE [LARGE SCALE GENOMIC DNA]</scope>
    <source>
        <strain evidence="2 3">SJ5A-1</strain>
    </source>
</reference>
<feature type="transmembrane region" description="Helical" evidence="1">
    <location>
        <begin position="121"/>
        <end position="138"/>
    </location>
</feature>
<dbReference type="EMBL" id="LPXO01000004">
    <property type="protein sequence ID" value="KUF11203.1"/>
    <property type="molecule type" value="Genomic_DNA"/>
</dbReference>
<comment type="caution">
    <text evidence="2">The sequence shown here is derived from an EMBL/GenBank/DDBJ whole genome shotgun (WGS) entry which is preliminary data.</text>
</comment>
<name>A0A0W7WKQ9_9RHOB</name>